<dbReference type="RefSeq" id="WP_158426022.1">
    <property type="nucleotide sequence ID" value="NZ_JAOQJQ010000007.1"/>
</dbReference>
<dbReference type="EMBL" id="JAOQJQ010000007">
    <property type="protein sequence ID" value="MCU6763376.1"/>
    <property type="molecule type" value="Genomic_DNA"/>
</dbReference>
<accession>A0ABT2TNM3</accession>
<organism evidence="1 2">
    <name type="scientific">Brotonthovivens ammoniilytica</name>
    <dbReference type="NCBI Taxonomy" id="2981725"/>
    <lineage>
        <taxon>Bacteria</taxon>
        <taxon>Bacillati</taxon>
        <taxon>Bacillota</taxon>
        <taxon>Clostridia</taxon>
        <taxon>Lachnospirales</taxon>
        <taxon>Lachnospiraceae</taxon>
        <taxon>Brotonthovivens</taxon>
    </lineage>
</organism>
<proteinExistence type="predicted"/>
<dbReference type="InterPro" id="IPR008323">
    <property type="entry name" value="UCP033563"/>
</dbReference>
<protein>
    <submittedName>
        <fullName evidence="1">DUF1015 family protein</fullName>
    </submittedName>
</protein>
<name>A0ABT2TNM3_9FIRM</name>
<dbReference type="PANTHER" id="PTHR36454:SF1">
    <property type="entry name" value="DUF1015 DOMAIN-CONTAINING PROTEIN"/>
    <property type="match status" value="1"/>
</dbReference>
<sequence>MAVIRPFAGIRPCREKAEKIAALPYDVYNREEAKREVEGEPESFLKIDRAETQFDDSVDTYAPEVYERAHDTLWKMVEDGDFIRDEKPCYYVYELTMDGRTQTGITACASIDDYQNGVIKKHENTREEKEQDRIRHVDVCNAQTGPIFLAYRSCETINRIVERTKQNEAEYDFTASDGIRHRVWIIQKEGDIKALKEAFEGIHEIYIADGHHRAASAVKVGLKRRAEHPGYSGEEAFNYFLSVLFPDDQLMILDYNRAVKDLNGMSEEEFLKKMGTIFHVKPVAEEFRKPENAGEFSMYLGGKWYLCTIDGKDIPDDPVKSLDVSLLQELLLDPVLGISDPKTDTRIDFVGGIRGLDELERRCSLDCKAAFAMYPTAIGQLFAVADAGLLMPPKSTWFEPKLRSGLFIHYIGKPGEFPVSCI</sequence>
<keyword evidence="2" id="KW-1185">Reference proteome</keyword>
<evidence type="ECO:0000313" key="1">
    <source>
        <dbReference type="EMBL" id="MCU6763376.1"/>
    </source>
</evidence>
<dbReference type="PANTHER" id="PTHR36454">
    <property type="entry name" value="LMO2823 PROTEIN"/>
    <property type="match status" value="1"/>
</dbReference>
<dbReference type="Proteomes" id="UP001652442">
    <property type="component" value="Unassembled WGS sequence"/>
</dbReference>
<reference evidence="1 2" key="1">
    <citation type="journal article" date="2021" name="ISME Commun">
        <title>Automated analysis of genomic sequences facilitates high-throughput and comprehensive description of bacteria.</title>
        <authorList>
            <person name="Hitch T.C.A."/>
        </authorList>
    </citation>
    <scope>NUCLEOTIDE SEQUENCE [LARGE SCALE GENOMIC DNA]</scope>
    <source>
        <strain evidence="1 2">Sanger_109</strain>
    </source>
</reference>
<gene>
    <name evidence="1" type="ORF">OCV88_13760</name>
</gene>
<dbReference type="Pfam" id="PF06245">
    <property type="entry name" value="DUF1015"/>
    <property type="match status" value="1"/>
</dbReference>
<dbReference type="PIRSF" id="PIRSF033563">
    <property type="entry name" value="UCP033563"/>
    <property type="match status" value="1"/>
</dbReference>
<comment type="caution">
    <text evidence="1">The sequence shown here is derived from an EMBL/GenBank/DDBJ whole genome shotgun (WGS) entry which is preliminary data.</text>
</comment>
<evidence type="ECO:0000313" key="2">
    <source>
        <dbReference type="Proteomes" id="UP001652442"/>
    </source>
</evidence>